<dbReference type="GO" id="GO:0005886">
    <property type="term" value="C:plasma membrane"/>
    <property type="evidence" value="ECO:0007669"/>
    <property type="project" value="UniProtKB-SubCell"/>
</dbReference>
<evidence type="ECO:0000256" key="6">
    <source>
        <dbReference type="ARBA" id="ARBA00022692"/>
    </source>
</evidence>
<gene>
    <name evidence="12" type="ORF">F0U83_16065</name>
</gene>
<dbReference type="OrthoDB" id="7053339at2"/>
<evidence type="ECO:0000256" key="8">
    <source>
        <dbReference type="ARBA" id="ARBA00023136"/>
    </source>
</evidence>
<evidence type="ECO:0000256" key="5">
    <source>
        <dbReference type="ARBA" id="ARBA00022519"/>
    </source>
</evidence>
<evidence type="ECO:0000313" key="13">
    <source>
        <dbReference type="Proteomes" id="UP000324760"/>
    </source>
</evidence>
<evidence type="ECO:0000313" key="12">
    <source>
        <dbReference type="EMBL" id="QEQ98104.1"/>
    </source>
</evidence>
<keyword evidence="13" id="KW-1185">Reference proteome</keyword>
<proteinExistence type="predicted"/>
<comment type="pathway">
    <text evidence="3">Porphyrin-containing compound metabolism; protoheme biosynthesis.</text>
</comment>
<dbReference type="InterPro" id="IPR005254">
    <property type="entry name" value="Heme_biosyn_assoc_TPR_pro"/>
</dbReference>
<evidence type="ECO:0000256" key="10">
    <source>
        <dbReference type="SAM" id="Phobius"/>
    </source>
</evidence>
<keyword evidence="5" id="KW-0997">Cell inner membrane</keyword>
<keyword evidence="8 10" id="KW-0472">Membrane</keyword>
<keyword evidence="9" id="KW-0627">Porphyrin biosynthesis</keyword>
<evidence type="ECO:0000256" key="3">
    <source>
        <dbReference type="ARBA" id="ARBA00004744"/>
    </source>
</evidence>
<dbReference type="RefSeq" id="WP_138988078.1">
    <property type="nucleotide sequence ID" value="NZ_CP043869.1"/>
</dbReference>
<keyword evidence="4" id="KW-1003">Cell membrane</keyword>
<dbReference type="Pfam" id="PF07219">
    <property type="entry name" value="HemY_N"/>
    <property type="match status" value="1"/>
</dbReference>
<feature type="domain" description="HemY N-terminal" evidence="11">
    <location>
        <begin position="27"/>
        <end position="132"/>
    </location>
</feature>
<dbReference type="Gene3D" id="1.25.40.10">
    <property type="entry name" value="Tetratricopeptide repeat domain"/>
    <property type="match status" value="2"/>
</dbReference>
<feature type="transmembrane region" description="Helical" evidence="10">
    <location>
        <begin position="42"/>
        <end position="64"/>
    </location>
</feature>
<protein>
    <submittedName>
        <fullName evidence="12">Heme biosynthesis protein HemY</fullName>
    </submittedName>
</protein>
<comment type="function">
    <text evidence="1">Involved in a late step of protoheme IX synthesis.</text>
</comment>
<comment type="subcellular location">
    <subcellularLocation>
        <location evidence="2">Cell inner membrane</location>
        <topology evidence="2">Multi-pass membrane protein</topology>
    </subcellularLocation>
</comment>
<keyword evidence="6 10" id="KW-0812">Transmembrane</keyword>
<dbReference type="GO" id="GO:0042168">
    <property type="term" value="P:heme metabolic process"/>
    <property type="evidence" value="ECO:0007669"/>
    <property type="project" value="InterPro"/>
</dbReference>
<keyword evidence="7 10" id="KW-1133">Transmembrane helix</keyword>
<dbReference type="UniPathway" id="UPA00252"/>
<organism evidence="12 13">
    <name type="scientific">Neptunomonas concharum</name>
    <dbReference type="NCBI Taxonomy" id="1031538"/>
    <lineage>
        <taxon>Bacteria</taxon>
        <taxon>Pseudomonadati</taxon>
        <taxon>Pseudomonadota</taxon>
        <taxon>Gammaproteobacteria</taxon>
        <taxon>Oceanospirillales</taxon>
        <taxon>Oceanospirillaceae</taxon>
        <taxon>Neptunomonas</taxon>
    </lineage>
</organism>
<reference evidence="12 13" key="1">
    <citation type="journal article" date="2019" name="Biochem. Eng. J.">
        <title>Metabolic engineering of the marine bacteria Neptunomonas concharum for the production of acetoin and meso-2,3-butanediol from acetate.</title>
        <authorList>
            <person name="Li W."/>
            <person name="Pu N."/>
            <person name="Liu C.-X."/>
            <person name="Yuan Q.-P."/>
            <person name="Li Z.-J."/>
        </authorList>
    </citation>
    <scope>NUCLEOTIDE SEQUENCE [LARGE SCALE GENOMIC DNA]</scope>
    <source>
        <strain evidence="12 13">JCM17730</strain>
    </source>
</reference>
<evidence type="ECO:0000256" key="2">
    <source>
        <dbReference type="ARBA" id="ARBA00004429"/>
    </source>
</evidence>
<dbReference type="AlphaFoldDB" id="A0A5P1REN9"/>
<dbReference type="Proteomes" id="UP000324760">
    <property type="component" value="Chromosome"/>
</dbReference>
<evidence type="ECO:0000256" key="4">
    <source>
        <dbReference type="ARBA" id="ARBA00022475"/>
    </source>
</evidence>
<name>A0A5P1REN9_9GAMM</name>
<dbReference type="SUPFAM" id="SSF48452">
    <property type="entry name" value="TPR-like"/>
    <property type="match status" value="2"/>
</dbReference>
<dbReference type="InterPro" id="IPR011990">
    <property type="entry name" value="TPR-like_helical_dom_sf"/>
</dbReference>
<evidence type="ECO:0000256" key="9">
    <source>
        <dbReference type="ARBA" id="ARBA00023244"/>
    </source>
</evidence>
<evidence type="ECO:0000256" key="1">
    <source>
        <dbReference type="ARBA" id="ARBA00002962"/>
    </source>
</evidence>
<evidence type="ECO:0000256" key="7">
    <source>
        <dbReference type="ARBA" id="ARBA00022989"/>
    </source>
</evidence>
<dbReference type="NCBIfam" id="TIGR00540">
    <property type="entry name" value="TPR_hemY_coli"/>
    <property type="match status" value="1"/>
</dbReference>
<accession>A0A5P1REN9</accession>
<dbReference type="EMBL" id="CP043869">
    <property type="protein sequence ID" value="QEQ98104.1"/>
    <property type="molecule type" value="Genomic_DNA"/>
</dbReference>
<sequence length="416" mass="47206">MKKLFLLLLIVLALGAWVGEKMVQDPGYVLIAYNESTIETSLWVLLVALFLGFLLAHWAVNLFFKARFPTAKLRDWRERRSAKLAQGKTLKGLLALSEGRWWKAQRLLTQSAEVSGQPLINYIAAARAAHEQREDKAADELLQQARNSVPQAELAIGITQVQIQLERGQLEPCLATLLRLRRLAPKHTYVLRLLKDVYVRLQDWQELTSLIPELRKLKVLDEQEIASLEQTCYANLLGSALAKLPVEADDDTRLKTLTKEWQSIPSGMARDESLVRNYVELLVEAGSEAKAEQFLREQIKRQWDEGLVKMYGRVQGEDAHKQLEVAKGWLKKYPESAALKLTLGRLSMRNEHWGKAADYLEESLAIEKSPEAYGELTRLLQHLGDSERSLSIMQEGLTLMGEELPSLPLPDKRPTP</sequence>
<dbReference type="InterPro" id="IPR010817">
    <property type="entry name" value="HemY_N"/>
</dbReference>
<evidence type="ECO:0000259" key="11">
    <source>
        <dbReference type="Pfam" id="PF07219"/>
    </source>
</evidence>
<dbReference type="KEGG" id="ncu:F0U83_16065"/>
<dbReference type="GO" id="GO:0006779">
    <property type="term" value="P:porphyrin-containing compound biosynthetic process"/>
    <property type="evidence" value="ECO:0007669"/>
    <property type="project" value="UniProtKB-KW"/>
</dbReference>